<accession>A0A0G4IDV2</accession>
<feature type="signal peptide" evidence="3">
    <location>
        <begin position="1"/>
        <end position="20"/>
    </location>
</feature>
<evidence type="ECO:0000256" key="2">
    <source>
        <dbReference type="SAM" id="Phobius"/>
    </source>
</evidence>
<evidence type="ECO:0000256" key="3">
    <source>
        <dbReference type="SAM" id="SignalP"/>
    </source>
</evidence>
<dbReference type="Gene3D" id="2.60.120.740">
    <property type="match status" value="2"/>
</dbReference>
<keyword evidence="2" id="KW-0472">Membrane</keyword>
<dbReference type="SUPFAM" id="SSF49899">
    <property type="entry name" value="Concanavalin A-like lectins/glucanases"/>
    <property type="match status" value="2"/>
</dbReference>
<feature type="region of interest" description="Disordered" evidence="1">
    <location>
        <begin position="1574"/>
        <end position="1614"/>
    </location>
</feature>
<keyword evidence="2" id="KW-1133">Transmembrane helix</keyword>
<feature type="region of interest" description="Disordered" evidence="1">
    <location>
        <begin position="41"/>
        <end position="65"/>
    </location>
</feature>
<reference evidence="5" key="1">
    <citation type="submission" date="2014-11" db="EMBL/GenBank/DDBJ databases">
        <authorList>
            <person name="Otto D Thomas"/>
            <person name="Naeem Raeece"/>
        </authorList>
    </citation>
    <scope>NUCLEOTIDE SEQUENCE</scope>
</reference>
<feature type="region of interest" description="Disordered" evidence="1">
    <location>
        <begin position="1664"/>
        <end position="1690"/>
    </location>
</feature>
<dbReference type="InterPro" id="IPR013320">
    <property type="entry name" value="ConA-like_dom_sf"/>
</dbReference>
<dbReference type="GO" id="GO:0030246">
    <property type="term" value="F:carbohydrate binding"/>
    <property type="evidence" value="ECO:0007669"/>
    <property type="project" value="InterPro"/>
</dbReference>
<feature type="compositionally biased region" description="Polar residues" evidence="1">
    <location>
        <begin position="1667"/>
        <end position="1690"/>
    </location>
</feature>
<dbReference type="PROSITE" id="PS50228">
    <property type="entry name" value="SUEL_LECTIN"/>
    <property type="match status" value="2"/>
</dbReference>
<dbReference type="VEuPathDB" id="CryptoDB:Cvel_13533"/>
<keyword evidence="2" id="KW-0812">Transmembrane</keyword>
<dbReference type="Pfam" id="PF02140">
    <property type="entry name" value="SUEL_Lectin"/>
    <property type="match status" value="2"/>
</dbReference>
<organism evidence="5">
    <name type="scientific">Chromera velia CCMP2878</name>
    <dbReference type="NCBI Taxonomy" id="1169474"/>
    <lineage>
        <taxon>Eukaryota</taxon>
        <taxon>Sar</taxon>
        <taxon>Alveolata</taxon>
        <taxon>Colpodellida</taxon>
        <taxon>Chromeraceae</taxon>
        <taxon>Chromera</taxon>
    </lineage>
</organism>
<keyword evidence="3" id="KW-0732">Signal</keyword>
<proteinExistence type="predicted"/>
<evidence type="ECO:0000256" key="1">
    <source>
        <dbReference type="SAM" id="MobiDB-lite"/>
    </source>
</evidence>
<dbReference type="CDD" id="cd22827">
    <property type="entry name" value="Gal_Rha_Lectin_SUL-I-like"/>
    <property type="match status" value="1"/>
</dbReference>
<dbReference type="EMBL" id="CDMZ01005874">
    <property type="protein sequence ID" value="CEM55415.1"/>
    <property type="molecule type" value="Genomic_DNA"/>
</dbReference>
<sequence>MALRHLAVLALVSALALTSGAPSYSNTHEFSETFDFTLPEASSKRSLQTNTTIPTPPVDPTTGSELPDWSSFAVVDLTIDHNIRTVEAPAAFVVEEGEPEPVVFGSVMTSRGPHAGNVLVEMKAKEQDKPWKADIHIYEPSCYDGWHMHERAHVVFAKQGIYKLPDGRHMEIKTVKVTGGLDGQWHSVDFATGFEKPPAVVAYLQHSHHAYVRPRLDEITETGFKLALQGEGENLFDPTNPENELSGLPSENTIAYIAIEEGAHDTGKWRISSHKLFPMTHADKKVDAPNKPGSTSELLFDDSSVPAVMATASTYEGHNGVSTRRKDLKHDVFTLWLDEDGCRWSHNGKTFRRNNFRKHHEQEHVSVVVIQQGDKPPVITPIDETIPEPVGLFTFEEGVELIDQKGTFGELTLTGDAKVENGALSVGGRRQRPSGYAKSTKAGPNYEKKTMISIFKLRDFAARGGAVIGLEDRDVNGGGKNAYDSIAFWEGNWRPGHWWLTSSERWRRTMGPGSFREKETVLNTKVCMASTYDLVDGKAHIELFRDGKHIRGYNKGGTRPGDKSYVTFGTRHTRRGAINADILEAHIYDQVLTQEQIQHICSLELSEGGVPVDQSDEEQTVICETHPSHENQCGSETGGCDTPLTCPSGEVIAVNAAWYGRRNDVMCPMAGHVSDLTCHVDVKWYARAMCDGKSTCVLPMTNQIAGDPCQGTYKYGVVDYMCVEGEGVKPVGLFTFEEGEELVDVMGTFGELELGGNARVMNGFLRVSGTSQFAQGWAKSTQAGPNYEKKTLVSIFKLRDFNARAGSVIGLEDRDYSSWGAFDSITFWEGWYQPGKYWIAGSDFWRRSDGPTEFVETEGSIGQTICMAATYETINGETTVSLFRDGEMLQTFTKPDARRGEASYVNFGTRHSRSGAVNADIMEAHIYDQVLNQEQIDVVCGTASESQEPPFAVVSTPFDHVGRTVSIDASRFADAVLFGATMTTKGGDPGLVIASLAERAEGAPWTAHVSLLEPTCYDKWHTTETTEVVFAEPGLHTLSDGNTIEVGRISVPADGQWHTFEYEGDFGDDVPVVVAYIQHGPEPVYLHARISESNEYNFTIALESEGESLENPNVPFSGENVTVAYMALTPGHYEIGNYRISTEVIDTMTSAVHPYDTTAFDKAPAVVATVASYNGQNSGAVRTKKVNTDNIHLFFDKDGCEPRGNGRFSKGNRNHPEEETVNVFAIEGPVETAICEGDDKELVCPEGQEVHIDNAWYGRNDQVTCPSIASQMRKTNCKMDISRRVANTCNGKQSCEFTLNNGLAGRDPCGGTYKFGFVNWSCRGVATEAEIVTTPAPRAPVPPVQVAGLEVPREDILGGQEGDRVTIGESVKEMGRQLQDEGKKREFVRGIVDVLLEDSGSETVTVGVEDLPFHEDIQNEVQEVKVVAPGTPMNMDELTDSTTGFYCMTQSIGDSCLMNLGGGEVNLTQETEEEFLFSDGNRYREGESFEFRRGGTLVTCRVGSLSGFSRSSQTSADGVAWYILLAIILAGFALIIGFLLLAVWYYRRQQSKKEQPLSSPVLPWERSRTGSVASLERGMADQNSKSPVANPKSLSKSTADPLKKPANSAGKKLSKSSPVTAFGVADDDATIDRRPSEDLVSAITSVRRPAADDDDCIDISLADDVSPIQQKQPKATDSAHPSSQAVAMDQ</sequence>
<feature type="domain" description="SUEL-type lectin" evidence="4">
    <location>
        <begin position="644"/>
        <end position="723"/>
    </location>
</feature>
<protein>
    <recommendedName>
        <fullName evidence="4">SUEL-type lectin domain-containing protein</fullName>
    </recommendedName>
</protein>
<feature type="chain" id="PRO_5005192531" description="SUEL-type lectin domain-containing protein" evidence="3">
    <location>
        <begin position="21"/>
        <end position="1690"/>
    </location>
</feature>
<name>A0A0G4IDV2_9ALVE</name>
<evidence type="ECO:0000313" key="5">
    <source>
        <dbReference type="EMBL" id="CEM55415.1"/>
    </source>
</evidence>
<gene>
    <name evidence="5" type="ORF">Cvel_13533</name>
</gene>
<evidence type="ECO:0000259" key="4">
    <source>
        <dbReference type="PROSITE" id="PS50228"/>
    </source>
</evidence>
<dbReference type="PANTHER" id="PTHR46780">
    <property type="entry name" value="PROTEIN EVA-1"/>
    <property type="match status" value="1"/>
</dbReference>
<dbReference type="InterPro" id="IPR000922">
    <property type="entry name" value="Lectin_gal-bd_dom"/>
</dbReference>
<feature type="transmembrane region" description="Helical" evidence="2">
    <location>
        <begin position="1519"/>
        <end position="1546"/>
    </location>
</feature>
<dbReference type="InterPro" id="IPR043159">
    <property type="entry name" value="Lectin_gal-bd_sf"/>
</dbReference>
<feature type="compositionally biased region" description="Polar residues" evidence="1">
    <location>
        <begin position="1581"/>
        <end position="1598"/>
    </location>
</feature>
<feature type="domain" description="SUEL-type lectin" evidence="4">
    <location>
        <begin position="1234"/>
        <end position="1323"/>
    </location>
</feature>